<accession>A0A9D4D7B9</accession>
<evidence type="ECO:0000256" key="1">
    <source>
        <dbReference type="SAM" id="MobiDB-lite"/>
    </source>
</evidence>
<comment type="caution">
    <text evidence="2">The sequence shown here is derived from an EMBL/GenBank/DDBJ whole genome shotgun (WGS) entry which is preliminary data.</text>
</comment>
<gene>
    <name evidence="2" type="ORF">DPMN_047043</name>
</gene>
<sequence length="71" mass="8364">MSTITEDVGCYDKRGCDDNASRNHSPRVEPPKDTTAVKTRRFYLFFYPFELDSYSFAYIRQCMSHANRDQN</sequence>
<dbReference type="EMBL" id="JAIWYP010000011">
    <property type="protein sequence ID" value="KAH3740338.1"/>
    <property type="molecule type" value="Genomic_DNA"/>
</dbReference>
<reference evidence="2" key="1">
    <citation type="journal article" date="2019" name="bioRxiv">
        <title>The Genome of the Zebra Mussel, Dreissena polymorpha: A Resource for Invasive Species Research.</title>
        <authorList>
            <person name="McCartney M.A."/>
            <person name="Auch B."/>
            <person name="Kono T."/>
            <person name="Mallez S."/>
            <person name="Zhang Y."/>
            <person name="Obille A."/>
            <person name="Becker A."/>
            <person name="Abrahante J.E."/>
            <person name="Garbe J."/>
            <person name="Badalamenti J.P."/>
            <person name="Herman A."/>
            <person name="Mangelson H."/>
            <person name="Liachko I."/>
            <person name="Sullivan S."/>
            <person name="Sone E.D."/>
            <person name="Koren S."/>
            <person name="Silverstein K.A.T."/>
            <person name="Beckman K.B."/>
            <person name="Gohl D.M."/>
        </authorList>
    </citation>
    <scope>NUCLEOTIDE SEQUENCE</scope>
    <source>
        <strain evidence="2">Duluth1</strain>
        <tissue evidence="2">Whole animal</tissue>
    </source>
</reference>
<evidence type="ECO:0000313" key="3">
    <source>
        <dbReference type="Proteomes" id="UP000828390"/>
    </source>
</evidence>
<dbReference type="AlphaFoldDB" id="A0A9D4D7B9"/>
<proteinExistence type="predicted"/>
<protein>
    <submittedName>
        <fullName evidence="2">Uncharacterized protein</fullName>
    </submittedName>
</protein>
<dbReference type="Proteomes" id="UP000828390">
    <property type="component" value="Unassembled WGS sequence"/>
</dbReference>
<evidence type="ECO:0000313" key="2">
    <source>
        <dbReference type="EMBL" id="KAH3740338.1"/>
    </source>
</evidence>
<feature type="region of interest" description="Disordered" evidence="1">
    <location>
        <begin position="1"/>
        <end position="33"/>
    </location>
</feature>
<organism evidence="2 3">
    <name type="scientific">Dreissena polymorpha</name>
    <name type="common">Zebra mussel</name>
    <name type="synonym">Mytilus polymorpha</name>
    <dbReference type="NCBI Taxonomy" id="45954"/>
    <lineage>
        <taxon>Eukaryota</taxon>
        <taxon>Metazoa</taxon>
        <taxon>Spiralia</taxon>
        <taxon>Lophotrochozoa</taxon>
        <taxon>Mollusca</taxon>
        <taxon>Bivalvia</taxon>
        <taxon>Autobranchia</taxon>
        <taxon>Heteroconchia</taxon>
        <taxon>Euheterodonta</taxon>
        <taxon>Imparidentia</taxon>
        <taxon>Neoheterodontei</taxon>
        <taxon>Myida</taxon>
        <taxon>Dreissenoidea</taxon>
        <taxon>Dreissenidae</taxon>
        <taxon>Dreissena</taxon>
    </lineage>
</organism>
<keyword evidence="3" id="KW-1185">Reference proteome</keyword>
<name>A0A9D4D7B9_DREPO</name>
<reference evidence="2" key="2">
    <citation type="submission" date="2020-11" db="EMBL/GenBank/DDBJ databases">
        <authorList>
            <person name="McCartney M.A."/>
            <person name="Auch B."/>
            <person name="Kono T."/>
            <person name="Mallez S."/>
            <person name="Becker A."/>
            <person name="Gohl D.M."/>
            <person name="Silverstein K.A.T."/>
            <person name="Koren S."/>
            <person name="Bechman K.B."/>
            <person name="Herman A."/>
            <person name="Abrahante J.E."/>
            <person name="Garbe J."/>
        </authorList>
    </citation>
    <scope>NUCLEOTIDE SEQUENCE</scope>
    <source>
        <strain evidence="2">Duluth1</strain>
        <tissue evidence="2">Whole animal</tissue>
    </source>
</reference>
<feature type="compositionally biased region" description="Basic and acidic residues" evidence="1">
    <location>
        <begin position="10"/>
        <end position="32"/>
    </location>
</feature>